<dbReference type="GO" id="GO:0003677">
    <property type="term" value="F:DNA binding"/>
    <property type="evidence" value="ECO:0007669"/>
    <property type="project" value="UniProtKB-UniRule"/>
</dbReference>
<keyword evidence="4 11" id="KW-0227">DNA damage</keyword>
<keyword evidence="7 11" id="KW-0411">Iron-sulfur</keyword>
<evidence type="ECO:0000256" key="12">
    <source>
        <dbReference type="SAM" id="MobiDB-lite"/>
    </source>
</evidence>
<evidence type="ECO:0000256" key="4">
    <source>
        <dbReference type="ARBA" id="ARBA00022763"/>
    </source>
</evidence>
<keyword evidence="5 11" id="KW-0378">Hydrolase</keyword>
<evidence type="ECO:0000256" key="6">
    <source>
        <dbReference type="ARBA" id="ARBA00023004"/>
    </source>
</evidence>
<feature type="binding site" evidence="11">
    <location>
        <position position="353"/>
    </location>
    <ligand>
        <name>[4Fe-4S] cluster</name>
        <dbReference type="ChEBI" id="CHEBI:49883"/>
    </ligand>
</feature>
<evidence type="ECO:0000256" key="1">
    <source>
        <dbReference type="ARBA" id="ARBA00008343"/>
    </source>
</evidence>
<keyword evidence="11" id="KW-0238">DNA-binding</keyword>
<dbReference type="InterPro" id="IPR003265">
    <property type="entry name" value="HhH-GPD_domain"/>
</dbReference>
<feature type="binding site" evidence="11">
    <location>
        <position position="360"/>
    </location>
    <ligand>
        <name>[4Fe-4S] cluster</name>
        <dbReference type="ChEBI" id="CHEBI:49883"/>
    </ligand>
</feature>
<keyword evidence="14" id="KW-0540">Nuclease</keyword>
<dbReference type="Pfam" id="PF00633">
    <property type="entry name" value="HHH"/>
    <property type="match status" value="1"/>
</dbReference>
<protein>
    <recommendedName>
        <fullName evidence="11">Endonuclease III</fullName>
        <ecNumber evidence="11">4.2.99.18</ecNumber>
    </recommendedName>
    <alternativeName>
        <fullName evidence="11">DNA-(apurinic or apyrimidinic site) lyase</fullName>
    </alternativeName>
</protein>
<dbReference type="Gene3D" id="1.10.1670.10">
    <property type="entry name" value="Helix-hairpin-Helix base-excision DNA repair enzymes (C-terminal)"/>
    <property type="match status" value="1"/>
</dbReference>
<evidence type="ECO:0000259" key="13">
    <source>
        <dbReference type="SMART" id="SM00478"/>
    </source>
</evidence>
<feature type="region of interest" description="Disordered" evidence="12">
    <location>
        <begin position="72"/>
        <end position="111"/>
    </location>
</feature>
<comment type="cofactor">
    <cofactor evidence="11">
        <name>[4Fe-4S] cluster</name>
        <dbReference type="ChEBI" id="CHEBI:49883"/>
    </cofactor>
    <text evidence="11">Binds 1 [4Fe-4S] cluster.</text>
</comment>
<name>A0A8J6XR44_9BACT</name>
<comment type="caution">
    <text evidence="14">The sequence shown here is derived from an EMBL/GenBank/DDBJ whole genome shotgun (WGS) entry which is preliminary data.</text>
</comment>
<dbReference type="AlphaFoldDB" id="A0A8J6XR44"/>
<comment type="similarity">
    <text evidence="1 11">Belongs to the Nth/MutY family.</text>
</comment>
<feature type="binding site" evidence="11">
    <location>
        <position position="369"/>
    </location>
    <ligand>
        <name>[4Fe-4S] cluster</name>
        <dbReference type="ChEBI" id="CHEBI:49883"/>
    </ligand>
</feature>
<comment type="catalytic activity">
    <reaction evidence="11">
        <text>2'-deoxyribonucleotide-(2'-deoxyribose 5'-phosphate)-2'-deoxyribonucleotide-DNA = a 3'-end 2'-deoxyribonucleotide-(2,3-dehydro-2,3-deoxyribose 5'-phosphate)-DNA + a 5'-end 5'-phospho-2'-deoxyribonucleoside-DNA + H(+)</text>
        <dbReference type="Rhea" id="RHEA:66592"/>
        <dbReference type="Rhea" id="RHEA-COMP:13180"/>
        <dbReference type="Rhea" id="RHEA-COMP:16897"/>
        <dbReference type="Rhea" id="RHEA-COMP:17067"/>
        <dbReference type="ChEBI" id="CHEBI:15378"/>
        <dbReference type="ChEBI" id="CHEBI:136412"/>
        <dbReference type="ChEBI" id="CHEBI:157695"/>
        <dbReference type="ChEBI" id="CHEBI:167181"/>
        <dbReference type="EC" id="4.2.99.18"/>
    </reaction>
</comment>
<feature type="region of interest" description="Disordered" evidence="12">
    <location>
        <begin position="1"/>
        <end position="60"/>
    </location>
</feature>
<evidence type="ECO:0000313" key="14">
    <source>
        <dbReference type="EMBL" id="MBD3866967.1"/>
    </source>
</evidence>
<dbReference type="InterPro" id="IPR005759">
    <property type="entry name" value="Nth"/>
</dbReference>
<dbReference type="GO" id="GO:0051539">
    <property type="term" value="F:4 iron, 4 sulfur cluster binding"/>
    <property type="evidence" value="ECO:0007669"/>
    <property type="project" value="UniProtKB-UniRule"/>
</dbReference>
<keyword evidence="2 11" id="KW-0004">4Fe-4S</keyword>
<dbReference type="GO" id="GO:0000703">
    <property type="term" value="F:oxidized pyrimidine nucleobase lesion DNA N-glycosylase activity"/>
    <property type="evidence" value="ECO:0007669"/>
    <property type="project" value="TreeGrafter"/>
</dbReference>
<reference evidence="14 15" key="1">
    <citation type="submission" date="2020-08" db="EMBL/GenBank/DDBJ databases">
        <title>Acidobacteriota in marine sediments use diverse sulfur dissimilation pathways.</title>
        <authorList>
            <person name="Wasmund K."/>
        </authorList>
    </citation>
    <scope>NUCLEOTIDE SEQUENCE [LARGE SCALE GENOMIC DNA]</scope>
    <source>
        <strain evidence="14">MAG AM4</strain>
    </source>
</reference>
<dbReference type="PANTHER" id="PTHR43286">
    <property type="entry name" value="ENDONUCLEASE III-LIKE PROTEIN 1"/>
    <property type="match status" value="1"/>
</dbReference>
<keyword evidence="14" id="KW-0255">Endonuclease</keyword>
<dbReference type="FunFam" id="1.10.340.30:FF:000001">
    <property type="entry name" value="Endonuclease III"/>
    <property type="match status" value="1"/>
</dbReference>
<dbReference type="InterPro" id="IPR023170">
    <property type="entry name" value="HhH_base_excis_C"/>
</dbReference>
<keyword evidence="9 11" id="KW-0456">Lyase</keyword>
<dbReference type="GO" id="GO:0006289">
    <property type="term" value="P:nucleotide-excision repair"/>
    <property type="evidence" value="ECO:0007669"/>
    <property type="project" value="TreeGrafter"/>
</dbReference>
<accession>A0A8J6XR44</accession>
<organism evidence="14 15">
    <name type="scientific">Candidatus Polarisedimenticola svalbardensis</name>
    <dbReference type="NCBI Taxonomy" id="2886004"/>
    <lineage>
        <taxon>Bacteria</taxon>
        <taxon>Pseudomonadati</taxon>
        <taxon>Acidobacteriota</taxon>
        <taxon>Candidatus Polarisedimenticolia</taxon>
        <taxon>Candidatus Polarisedimenticolales</taxon>
        <taxon>Candidatus Polarisedimenticolaceae</taxon>
        <taxon>Candidatus Polarisedimenticola</taxon>
    </lineage>
</organism>
<keyword evidence="3 11" id="KW-0479">Metal-binding</keyword>
<keyword evidence="8 11" id="KW-0234">DNA repair</keyword>
<evidence type="ECO:0000256" key="3">
    <source>
        <dbReference type="ARBA" id="ARBA00022723"/>
    </source>
</evidence>
<comment type="function">
    <text evidence="11">DNA repair enzyme that has both DNA N-glycosylase activity and AP-lyase activity. The DNA N-glycosylase activity releases various damaged pyrimidines from DNA by cleaving the N-glycosidic bond, leaving an AP (apurinic/apyrimidinic) site. The AP-lyase activity cleaves the phosphodiester bond 3' to the AP site by a beta-elimination, leaving a 3'-terminal unsaturated sugar and a product with a terminal 5'-phosphate.</text>
</comment>
<evidence type="ECO:0000256" key="9">
    <source>
        <dbReference type="ARBA" id="ARBA00023239"/>
    </source>
</evidence>
<feature type="binding site" evidence="11">
    <location>
        <position position="363"/>
    </location>
    <ligand>
        <name>[4Fe-4S] cluster</name>
        <dbReference type="ChEBI" id="CHEBI:49883"/>
    </ligand>
</feature>
<dbReference type="GO" id="GO:0140078">
    <property type="term" value="F:class I DNA-(apurinic or apyrimidinic site) endonuclease activity"/>
    <property type="evidence" value="ECO:0007669"/>
    <property type="project" value="UniProtKB-EC"/>
</dbReference>
<dbReference type="InterPro" id="IPR004036">
    <property type="entry name" value="Endonuclease-III-like_CS2"/>
</dbReference>
<feature type="region of interest" description="Disordered" evidence="12">
    <location>
        <begin position="137"/>
        <end position="168"/>
    </location>
</feature>
<dbReference type="PANTHER" id="PTHR43286:SF1">
    <property type="entry name" value="ENDONUCLEASE III-LIKE PROTEIN 1"/>
    <property type="match status" value="1"/>
</dbReference>
<dbReference type="SMART" id="SM00478">
    <property type="entry name" value="ENDO3c"/>
    <property type="match status" value="1"/>
</dbReference>
<dbReference type="Proteomes" id="UP000648239">
    <property type="component" value="Unassembled WGS sequence"/>
</dbReference>
<dbReference type="GO" id="GO:0006285">
    <property type="term" value="P:base-excision repair, AP site formation"/>
    <property type="evidence" value="ECO:0007669"/>
    <property type="project" value="TreeGrafter"/>
</dbReference>
<dbReference type="GO" id="GO:0046872">
    <property type="term" value="F:metal ion binding"/>
    <property type="evidence" value="ECO:0007669"/>
    <property type="project" value="UniProtKB-KW"/>
</dbReference>
<evidence type="ECO:0000256" key="8">
    <source>
        <dbReference type="ARBA" id="ARBA00023204"/>
    </source>
</evidence>
<dbReference type="SUPFAM" id="SSF48150">
    <property type="entry name" value="DNA-glycosylase"/>
    <property type="match status" value="1"/>
</dbReference>
<dbReference type="EC" id="4.2.99.18" evidence="11"/>
<keyword evidence="10 11" id="KW-0326">Glycosidase</keyword>
<proteinExistence type="inferred from homology"/>
<keyword evidence="6 11" id="KW-0408">Iron</keyword>
<feature type="domain" description="HhH-GPD" evidence="13">
    <location>
        <begin position="204"/>
        <end position="351"/>
    </location>
</feature>
<dbReference type="InterPro" id="IPR000445">
    <property type="entry name" value="HhH_motif"/>
</dbReference>
<dbReference type="HAMAP" id="MF_00942">
    <property type="entry name" value="Nth"/>
    <property type="match status" value="1"/>
</dbReference>
<evidence type="ECO:0000256" key="11">
    <source>
        <dbReference type="HAMAP-Rule" id="MF_00942"/>
    </source>
</evidence>
<evidence type="ECO:0000313" key="15">
    <source>
        <dbReference type="Proteomes" id="UP000648239"/>
    </source>
</evidence>
<evidence type="ECO:0000256" key="7">
    <source>
        <dbReference type="ARBA" id="ARBA00023014"/>
    </source>
</evidence>
<sequence length="378" mass="41310">MDRIPGRHIPARPAVGPGIHHRRPDGGSADPVPDRKGRTGGLPVRSLGSFSGRDRHTGQLVPNRHACGLGRGPGYWNTAHRTDLGSPGSPRRPPRQVPAVRTAAGRDLHGGSAGDLPAGHLTQQRDAFPVADFLPGHRHRGRCRPGSGTGGTVPKPRLPTAGGGGRQVNPVDRVVRRLKTTYRQNHFLDHHGRDPYRVLIGCILSLRTKDEVSFPATERLFLKAATPAEMIRRRKATIEKLIYPSGFFRVKAGQILELSRQLLQRYDGRVPDSIDELLTLPGVGRKTANLVVTLGFGKPGICVDVHVHRIANRLGWIRTGSPDESEAALRKLLPRRHWIPLNELMVRHGQSVCRPVSPVCSGCPVVDDCLQAGVDRSR</sequence>
<evidence type="ECO:0000256" key="2">
    <source>
        <dbReference type="ARBA" id="ARBA00022485"/>
    </source>
</evidence>
<dbReference type="Pfam" id="PF00730">
    <property type="entry name" value="HhH-GPD"/>
    <property type="match status" value="1"/>
</dbReference>
<dbReference type="EMBL" id="JACXWD010000004">
    <property type="protein sequence ID" value="MBD3866967.1"/>
    <property type="molecule type" value="Genomic_DNA"/>
</dbReference>
<dbReference type="CDD" id="cd00056">
    <property type="entry name" value="ENDO3c"/>
    <property type="match status" value="1"/>
</dbReference>
<evidence type="ECO:0000256" key="5">
    <source>
        <dbReference type="ARBA" id="ARBA00022801"/>
    </source>
</evidence>
<evidence type="ECO:0000256" key="10">
    <source>
        <dbReference type="ARBA" id="ARBA00023295"/>
    </source>
</evidence>
<dbReference type="PROSITE" id="PS01155">
    <property type="entry name" value="ENDONUCLEASE_III_2"/>
    <property type="match status" value="1"/>
</dbReference>
<dbReference type="InterPro" id="IPR011257">
    <property type="entry name" value="DNA_glycosylase"/>
</dbReference>
<dbReference type="Gene3D" id="1.10.340.30">
    <property type="entry name" value="Hypothetical protein, domain 2"/>
    <property type="match status" value="1"/>
</dbReference>
<gene>
    <name evidence="11" type="primary">nth</name>
    <name evidence="14" type="ORF">IFK94_02490</name>
</gene>